<name>A0A317Q3T2_9GAMM</name>
<reference evidence="11 12" key="1">
    <citation type="submission" date="2018-05" db="EMBL/GenBank/DDBJ databases">
        <title>Freshwater and sediment microbial communities from various areas in North America, analyzing microbe dynamics in response to fracking.</title>
        <authorList>
            <person name="Lamendella R."/>
        </authorList>
    </citation>
    <scope>NUCLEOTIDE SEQUENCE [LARGE SCALE GENOMIC DNA]</scope>
    <source>
        <strain evidence="11 12">125B1</strain>
    </source>
</reference>
<dbReference type="AlphaFoldDB" id="A0A317Q3T2"/>
<dbReference type="Proteomes" id="UP000246964">
    <property type="component" value="Unassembled WGS sequence"/>
</dbReference>
<sequence length="161" mass="17890">MTTIIRSAATEAELLQVAQQLARNTTKLLQQAGPAATAFTCYLYGDLGAGKTTFSRGFIQTLGHQGAVKSPTYTLVETYELSPWTIHHFDLYRLADPEELEFMGIRDYLGDHQIILAEWPQRGTGYLPEADITITIDYAQPGRTMTIHALTTRGRAVLETL</sequence>
<dbReference type="SUPFAM" id="SSF52540">
    <property type="entry name" value="P-loop containing nucleoside triphosphate hydrolases"/>
    <property type="match status" value="1"/>
</dbReference>
<keyword evidence="5" id="KW-0819">tRNA processing</keyword>
<keyword evidence="4" id="KW-0963">Cytoplasm</keyword>
<dbReference type="PANTHER" id="PTHR33540:SF2">
    <property type="entry name" value="TRNA THREONYLCARBAMOYLADENOSINE BIOSYNTHESIS PROTEIN TSAE"/>
    <property type="match status" value="1"/>
</dbReference>
<dbReference type="RefSeq" id="WP_110076620.1">
    <property type="nucleotide sequence ID" value="NZ_QGTT01000017.1"/>
</dbReference>
<accession>A0A317Q3T2</accession>
<evidence type="ECO:0000256" key="6">
    <source>
        <dbReference type="ARBA" id="ARBA00022723"/>
    </source>
</evidence>
<dbReference type="PANTHER" id="PTHR33540">
    <property type="entry name" value="TRNA THREONYLCARBAMOYLADENOSINE BIOSYNTHESIS PROTEIN TSAE"/>
    <property type="match status" value="1"/>
</dbReference>
<evidence type="ECO:0000256" key="7">
    <source>
        <dbReference type="ARBA" id="ARBA00022741"/>
    </source>
</evidence>
<evidence type="ECO:0000256" key="3">
    <source>
        <dbReference type="ARBA" id="ARBA00019010"/>
    </source>
</evidence>
<organism evidence="11 12">
    <name type="scientific">Pseudidiomarina maritima</name>
    <dbReference type="NCBI Taxonomy" id="519453"/>
    <lineage>
        <taxon>Bacteria</taxon>
        <taxon>Pseudomonadati</taxon>
        <taxon>Pseudomonadota</taxon>
        <taxon>Gammaproteobacteria</taxon>
        <taxon>Alteromonadales</taxon>
        <taxon>Idiomarinaceae</taxon>
        <taxon>Pseudidiomarina</taxon>
    </lineage>
</organism>
<dbReference type="GO" id="GO:0002949">
    <property type="term" value="P:tRNA threonylcarbamoyladenosine modification"/>
    <property type="evidence" value="ECO:0007669"/>
    <property type="project" value="InterPro"/>
</dbReference>
<gene>
    <name evidence="11" type="ORF">DET45_11715</name>
</gene>
<comment type="caution">
    <text evidence="11">The sequence shown here is derived from an EMBL/GenBank/DDBJ whole genome shotgun (WGS) entry which is preliminary data.</text>
</comment>
<dbReference type="GO" id="GO:0005524">
    <property type="term" value="F:ATP binding"/>
    <property type="evidence" value="ECO:0007669"/>
    <property type="project" value="UniProtKB-KW"/>
</dbReference>
<keyword evidence="6" id="KW-0479">Metal-binding</keyword>
<comment type="subcellular location">
    <subcellularLocation>
        <location evidence="1">Cytoplasm</location>
    </subcellularLocation>
</comment>
<dbReference type="Pfam" id="PF02367">
    <property type="entry name" value="TsaE"/>
    <property type="match status" value="1"/>
</dbReference>
<evidence type="ECO:0000256" key="4">
    <source>
        <dbReference type="ARBA" id="ARBA00022490"/>
    </source>
</evidence>
<dbReference type="InterPro" id="IPR027417">
    <property type="entry name" value="P-loop_NTPase"/>
</dbReference>
<dbReference type="EMBL" id="QGTT01000017">
    <property type="protein sequence ID" value="PWW09748.1"/>
    <property type="molecule type" value="Genomic_DNA"/>
</dbReference>
<dbReference type="NCBIfam" id="TIGR00150">
    <property type="entry name" value="T6A_YjeE"/>
    <property type="match status" value="1"/>
</dbReference>
<protein>
    <recommendedName>
        <fullName evidence="3">tRNA threonylcarbamoyladenosine biosynthesis protein TsaE</fullName>
    </recommendedName>
    <alternativeName>
        <fullName evidence="10">t(6)A37 threonylcarbamoyladenosine biosynthesis protein TsaE</fullName>
    </alternativeName>
</protein>
<keyword evidence="8" id="KW-0067">ATP-binding</keyword>
<evidence type="ECO:0000313" key="11">
    <source>
        <dbReference type="EMBL" id="PWW09748.1"/>
    </source>
</evidence>
<evidence type="ECO:0000256" key="2">
    <source>
        <dbReference type="ARBA" id="ARBA00007599"/>
    </source>
</evidence>
<dbReference type="GO" id="GO:0046872">
    <property type="term" value="F:metal ion binding"/>
    <property type="evidence" value="ECO:0007669"/>
    <property type="project" value="UniProtKB-KW"/>
</dbReference>
<keyword evidence="7" id="KW-0547">Nucleotide-binding</keyword>
<evidence type="ECO:0000256" key="9">
    <source>
        <dbReference type="ARBA" id="ARBA00022842"/>
    </source>
</evidence>
<evidence type="ECO:0000256" key="8">
    <source>
        <dbReference type="ARBA" id="ARBA00022840"/>
    </source>
</evidence>
<dbReference type="GO" id="GO:0005737">
    <property type="term" value="C:cytoplasm"/>
    <property type="evidence" value="ECO:0007669"/>
    <property type="project" value="UniProtKB-SubCell"/>
</dbReference>
<keyword evidence="12" id="KW-1185">Reference proteome</keyword>
<evidence type="ECO:0000256" key="10">
    <source>
        <dbReference type="ARBA" id="ARBA00032441"/>
    </source>
</evidence>
<proteinExistence type="inferred from homology"/>
<evidence type="ECO:0000313" key="12">
    <source>
        <dbReference type="Proteomes" id="UP000246964"/>
    </source>
</evidence>
<keyword evidence="9" id="KW-0460">Magnesium</keyword>
<dbReference type="InterPro" id="IPR003442">
    <property type="entry name" value="T6A_TsaE"/>
</dbReference>
<dbReference type="Gene3D" id="3.40.50.300">
    <property type="entry name" value="P-loop containing nucleotide triphosphate hydrolases"/>
    <property type="match status" value="1"/>
</dbReference>
<evidence type="ECO:0000256" key="1">
    <source>
        <dbReference type="ARBA" id="ARBA00004496"/>
    </source>
</evidence>
<dbReference type="OrthoDB" id="9800307at2"/>
<comment type="similarity">
    <text evidence="2">Belongs to the TsaE family.</text>
</comment>
<evidence type="ECO:0000256" key="5">
    <source>
        <dbReference type="ARBA" id="ARBA00022694"/>
    </source>
</evidence>